<evidence type="ECO:0000313" key="1">
    <source>
        <dbReference type="EMBL" id="ETK06261.1"/>
    </source>
</evidence>
<dbReference type="EMBL" id="AYYE01001195">
    <property type="protein sequence ID" value="ETK06261.1"/>
    <property type="molecule type" value="Genomic_DNA"/>
</dbReference>
<accession>W2CIE9</accession>
<evidence type="ECO:0008006" key="3">
    <source>
        <dbReference type="Google" id="ProtNLM"/>
    </source>
</evidence>
<sequence length="387" mass="43969">MNAIHFLLSPLAVLLVVPARCDDGNENTAGTHRTPEPTAVRIDPTAHIWSDGYYAFVVSRTDGGALRFRGISCRKREAEVSFQLVPDGRDGAYRIEGRGRAFKNARSGDAVRFEGFDGTAYLIARDERGRACAALEIIAPRPASAGDGYRPYEELIRTVERHMAYYYLSGEYRTDEGRTIRFSPDRQAVSGLTTGGGEVAYTFAREGGDPVNVILLPDGSAYHVFKGSISRGLNKCDDLIIRRATRRGDRWMDGDTVASLCTTRRYFETESVPGTYPFPSTRILTYGIMQQFSFEEAQLLNFELTARYGARFPYPVREIERQRWYQRMKKRDVTQDDLSPLERINYDLLRWDQEHGLKRPYPWESSEGNGGWRESDIQDLRSFPIGH</sequence>
<gene>
    <name evidence="1" type="ORF">T230_13395</name>
</gene>
<dbReference type="Proteomes" id="UP000034982">
    <property type="component" value="Unassembled WGS sequence"/>
</dbReference>
<evidence type="ECO:0000313" key="2">
    <source>
        <dbReference type="Proteomes" id="UP000034982"/>
    </source>
</evidence>
<protein>
    <recommendedName>
        <fullName evidence="3">YARHG domain-containing protein</fullName>
    </recommendedName>
</protein>
<dbReference type="PATRIC" id="fig|1411022.3.peg.1738"/>
<name>W2CIE9_9BACT</name>
<reference evidence="1 2" key="1">
    <citation type="submission" date="2013-11" db="EMBL/GenBank/DDBJ databases">
        <title>Single cell genomics of uncultured Tannerella BU063 (oral taxon 286).</title>
        <authorList>
            <person name="Beall C.J."/>
            <person name="Campbell A.G."/>
            <person name="Griffen A.L."/>
            <person name="Podar M."/>
            <person name="Leys E.J."/>
        </authorList>
    </citation>
    <scope>NUCLEOTIDE SEQUENCE [LARGE SCALE GENOMIC DNA]</scope>
    <source>
        <strain evidence="1">Cell 1/3</strain>
    </source>
</reference>
<proteinExistence type="predicted"/>
<organism evidence="1 2">
    <name type="scientific">Tannerella sp. oral taxon BU063 isolate Cell 1/3</name>
    <dbReference type="NCBI Taxonomy" id="1411022"/>
    <lineage>
        <taxon>Bacteria</taxon>
        <taxon>Pseudomonadati</taxon>
        <taxon>Bacteroidota</taxon>
        <taxon>Bacteroidia</taxon>
        <taxon>Bacteroidales</taxon>
        <taxon>Tannerellaceae</taxon>
        <taxon>Tannerella</taxon>
    </lineage>
</organism>
<comment type="caution">
    <text evidence="1">The sequence shown here is derived from an EMBL/GenBank/DDBJ whole genome shotgun (WGS) entry which is preliminary data.</text>
</comment>
<dbReference type="AlphaFoldDB" id="W2CIE9"/>